<name>D5PEF3_9MYCO</name>
<evidence type="ECO:0000256" key="1">
    <source>
        <dbReference type="SAM" id="MobiDB-lite"/>
    </source>
</evidence>
<reference evidence="2 3" key="1">
    <citation type="submission" date="2010-04" db="EMBL/GenBank/DDBJ databases">
        <authorList>
            <person name="Muzny D."/>
            <person name="Qin X."/>
            <person name="Deng J."/>
            <person name="Jiang H."/>
            <person name="Liu Y."/>
            <person name="Qu J."/>
            <person name="Song X.-Z."/>
            <person name="Zhang L."/>
            <person name="Thornton R."/>
            <person name="Coyle M."/>
            <person name="Francisco L."/>
            <person name="Jackson L."/>
            <person name="Javaid M."/>
            <person name="Korchina V."/>
            <person name="Kovar C."/>
            <person name="Mata R."/>
            <person name="Mathew T."/>
            <person name="Ngo R."/>
            <person name="Nguyen L."/>
            <person name="Nguyen N."/>
            <person name="Okwuonu G."/>
            <person name="Ongeri F."/>
            <person name="Pham C."/>
            <person name="Simmons D."/>
            <person name="Wilczek-Boney K."/>
            <person name="Hale W."/>
            <person name="Jakkamsetti A."/>
            <person name="Pham P."/>
            <person name="Ruth R."/>
            <person name="San Lucas F."/>
            <person name="Warren J."/>
            <person name="Zhang J."/>
            <person name="Zhao Z."/>
            <person name="Zhou C."/>
            <person name="Zhu D."/>
            <person name="Lee S."/>
            <person name="Bess C."/>
            <person name="Blankenburg K."/>
            <person name="Forbes L."/>
            <person name="Fu Q."/>
            <person name="Gubbala S."/>
            <person name="Hirani K."/>
            <person name="Jayaseelan J.C."/>
            <person name="Lara F."/>
            <person name="Munidasa M."/>
            <person name="Palculict T."/>
            <person name="Patil S."/>
            <person name="Pu L.-L."/>
            <person name="Saada N."/>
            <person name="Tang L."/>
            <person name="Weissenberger G."/>
            <person name="Zhu Y."/>
            <person name="Hemphill L."/>
            <person name="Shang Y."/>
            <person name="Youmans B."/>
            <person name="Ayvaz T."/>
            <person name="Ross M."/>
            <person name="Santibanez J."/>
            <person name="Aqrawi P."/>
            <person name="Gross S."/>
            <person name="Joshi V."/>
            <person name="Fowler G."/>
            <person name="Nazareth L."/>
            <person name="Reid J."/>
            <person name="Worley K."/>
            <person name="Petrosino J."/>
            <person name="Highlander S."/>
            <person name="Gibbs R."/>
        </authorList>
    </citation>
    <scope>NUCLEOTIDE SEQUENCE [LARGE SCALE GENOMIC DNA]</scope>
    <source>
        <strain evidence="2 3">ATCC BAA-614</strain>
    </source>
</reference>
<dbReference type="Proteomes" id="UP000003653">
    <property type="component" value="Unassembled WGS sequence"/>
</dbReference>
<keyword evidence="3" id="KW-1185">Reference proteome</keyword>
<proteinExistence type="predicted"/>
<gene>
    <name evidence="2" type="ORF">HMPREF0591_4630</name>
</gene>
<evidence type="ECO:0000313" key="3">
    <source>
        <dbReference type="Proteomes" id="UP000003653"/>
    </source>
</evidence>
<feature type="region of interest" description="Disordered" evidence="1">
    <location>
        <begin position="1"/>
        <end position="32"/>
    </location>
</feature>
<dbReference type="AlphaFoldDB" id="D5PEF3"/>
<dbReference type="EMBL" id="ADNV01000327">
    <property type="protein sequence ID" value="EFG75530.1"/>
    <property type="molecule type" value="Genomic_DNA"/>
</dbReference>
<organism evidence="2 3">
    <name type="scientific">Mycobacterium parascrofulaceum ATCC BAA-614</name>
    <dbReference type="NCBI Taxonomy" id="525368"/>
    <lineage>
        <taxon>Bacteria</taxon>
        <taxon>Bacillati</taxon>
        <taxon>Actinomycetota</taxon>
        <taxon>Actinomycetes</taxon>
        <taxon>Mycobacteriales</taxon>
        <taxon>Mycobacteriaceae</taxon>
        <taxon>Mycobacterium</taxon>
        <taxon>Mycobacterium simiae complex</taxon>
    </lineage>
</organism>
<accession>D5PEF3</accession>
<comment type="caution">
    <text evidence="2">The sequence shown here is derived from an EMBL/GenBank/DDBJ whole genome shotgun (WGS) entry which is preliminary data.</text>
</comment>
<dbReference type="HOGENOM" id="CLU_203216_0_0_11"/>
<protein>
    <submittedName>
        <fullName evidence="2">Uncharacterized protein</fullName>
    </submittedName>
</protein>
<sequence length="70" mass="7436">MNAQGSVESWWQRAASAMADAKKPPRDPATSKADTMALIEEAEAEAAEAEALVVTVVSSSGVMRRAGWCR</sequence>
<evidence type="ECO:0000313" key="2">
    <source>
        <dbReference type="EMBL" id="EFG75530.1"/>
    </source>
</evidence>